<evidence type="ECO:0000313" key="4">
    <source>
        <dbReference type="EMBL" id="EKC47999.1"/>
    </source>
</evidence>
<reference evidence="4" key="1">
    <citation type="journal article" date="2013" name="Environ. Microbiol.">
        <title>Microbiota from the distal guts of lean and obese adolescents exhibit partial functional redundancy besides clear differences in community structure.</title>
        <authorList>
            <person name="Ferrer M."/>
            <person name="Ruiz A."/>
            <person name="Lanza F."/>
            <person name="Haange S.B."/>
            <person name="Oberbach A."/>
            <person name="Till H."/>
            <person name="Bargiela R."/>
            <person name="Campoy C."/>
            <person name="Segura M.T."/>
            <person name="Richter M."/>
            <person name="von Bergen M."/>
            <person name="Seifert J."/>
            <person name="Suarez A."/>
        </authorList>
    </citation>
    <scope>NUCLEOTIDE SEQUENCE</scope>
</reference>
<dbReference type="PANTHER" id="PTHR20919:SF0">
    <property type="entry name" value="HOMOSERINE O-SUCCINYLTRANSFERASE"/>
    <property type="match status" value="1"/>
</dbReference>
<evidence type="ECO:0000256" key="2">
    <source>
        <dbReference type="ARBA" id="ARBA00022679"/>
    </source>
</evidence>
<dbReference type="Pfam" id="PF04204">
    <property type="entry name" value="HTS"/>
    <property type="match status" value="1"/>
</dbReference>
<proteinExistence type="predicted"/>
<keyword evidence="3" id="KW-0012">Acyltransferase</keyword>
<dbReference type="CDD" id="cd03131">
    <property type="entry name" value="GATase1_HTS"/>
    <property type="match status" value="1"/>
</dbReference>
<dbReference type="AlphaFoldDB" id="K1RXN0"/>
<organism evidence="4">
    <name type="scientific">human gut metagenome</name>
    <dbReference type="NCBI Taxonomy" id="408170"/>
    <lineage>
        <taxon>unclassified sequences</taxon>
        <taxon>metagenomes</taxon>
        <taxon>organismal metagenomes</taxon>
    </lineage>
</organism>
<accession>K1RXN0</accession>
<dbReference type="InterPro" id="IPR029062">
    <property type="entry name" value="Class_I_gatase-like"/>
</dbReference>
<dbReference type="GO" id="GO:0008899">
    <property type="term" value="F:homoserine O-succinyltransferase activity"/>
    <property type="evidence" value="ECO:0007669"/>
    <property type="project" value="TreeGrafter"/>
</dbReference>
<evidence type="ECO:0000256" key="3">
    <source>
        <dbReference type="ARBA" id="ARBA00023315"/>
    </source>
</evidence>
<dbReference type="EMBL" id="AJWY01013122">
    <property type="protein sequence ID" value="EKC47999.1"/>
    <property type="molecule type" value="Genomic_DNA"/>
</dbReference>
<keyword evidence="1" id="KW-0028">Amino-acid biosynthesis</keyword>
<gene>
    <name evidence="4" type="ORF">LEA_19093</name>
</gene>
<dbReference type="InterPro" id="IPR033752">
    <property type="entry name" value="MetA_family"/>
</dbReference>
<evidence type="ECO:0000256" key="1">
    <source>
        <dbReference type="ARBA" id="ARBA00022605"/>
    </source>
</evidence>
<dbReference type="GO" id="GO:0008652">
    <property type="term" value="P:amino acid biosynthetic process"/>
    <property type="evidence" value="ECO:0007669"/>
    <property type="project" value="UniProtKB-KW"/>
</dbReference>
<dbReference type="SUPFAM" id="SSF52317">
    <property type="entry name" value="Class I glutamine amidotransferase-like"/>
    <property type="match status" value="1"/>
</dbReference>
<keyword evidence="2 4" id="KW-0808">Transferase</keyword>
<protein>
    <submittedName>
        <fullName evidence="4">Homoserine O-succinyltransferase</fullName>
    </submittedName>
</protein>
<comment type="caution">
    <text evidence="4">The sequence shown here is derived from an EMBL/GenBank/DDBJ whole genome shotgun (WGS) entry which is preliminary data.</text>
</comment>
<dbReference type="PANTHER" id="PTHR20919">
    <property type="entry name" value="HOMOSERINE O-SUCCINYLTRANSFERASE"/>
    <property type="match status" value="1"/>
</dbReference>
<sequence length="183" mass="20945">MPIKVQSNLPAIKVLESENIFVMPNEVALRQDIRPLKILILNLMPTKIETETQLLRLLGNSPLQVDIELLQMASHTSKNTSPHHLTTFYKTFNQVKNESFDGMIITGAPVEQLDFEEVDYWGELCEIMEWSKHNVCSTFHICWGAQAGLYYHYGNKKAPFARKIKRNLHPQGACSASQAYERL</sequence>
<name>K1RXN0_9ZZZZ</name>
<dbReference type="Gene3D" id="3.40.50.880">
    <property type="match status" value="1"/>
</dbReference>